<dbReference type="SUPFAM" id="SSF55785">
    <property type="entry name" value="PYP-like sensor domain (PAS domain)"/>
    <property type="match status" value="1"/>
</dbReference>
<dbReference type="EMBL" id="JAHGAW010000003">
    <property type="protein sequence ID" value="MBT2186414.1"/>
    <property type="molecule type" value="Genomic_DNA"/>
</dbReference>
<proteinExistence type="predicted"/>
<evidence type="ECO:0000313" key="8">
    <source>
        <dbReference type="Proteomes" id="UP001138757"/>
    </source>
</evidence>
<keyword evidence="8" id="KW-1185">Reference proteome</keyword>
<dbReference type="RefSeq" id="WP_214622156.1">
    <property type="nucleotide sequence ID" value="NZ_JAHGAW010000003.1"/>
</dbReference>
<dbReference type="PANTHER" id="PTHR43304:SF1">
    <property type="entry name" value="PAC DOMAIN-CONTAINING PROTEIN"/>
    <property type="match status" value="1"/>
</dbReference>
<dbReference type="EC" id="2.7.13.3" evidence="2"/>
<organism evidence="7 8">
    <name type="scientific">Sphingobium nicotianae</name>
    <dbReference type="NCBI Taxonomy" id="2782607"/>
    <lineage>
        <taxon>Bacteria</taxon>
        <taxon>Pseudomonadati</taxon>
        <taxon>Pseudomonadota</taxon>
        <taxon>Alphaproteobacteria</taxon>
        <taxon>Sphingomonadales</taxon>
        <taxon>Sphingomonadaceae</taxon>
        <taxon>Sphingobium</taxon>
    </lineage>
</organism>
<feature type="domain" description="PAS fold-3" evidence="6">
    <location>
        <begin position="61"/>
        <end position="145"/>
    </location>
</feature>
<evidence type="ECO:0000256" key="2">
    <source>
        <dbReference type="ARBA" id="ARBA00012438"/>
    </source>
</evidence>
<protein>
    <recommendedName>
        <fullName evidence="2">histidine kinase</fullName>
        <ecNumber evidence="2">2.7.13.3</ecNumber>
    </recommendedName>
</protein>
<keyword evidence="3" id="KW-0597">Phosphoprotein</keyword>
<dbReference type="AlphaFoldDB" id="A0A9X1DAK4"/>
<keyword evidence="4" id="KW-0808">Transferase</keyword>
<dbReference type="InterPro" id="IPR013655">
    <property type="entry name" value="PAS_fold_3"/>
</dbReference>
<comment type="caution">
    <text evidence="7">The sequence shown here is derived from an EMBL/GenBank/DDBJ whole genome shotgun (WGS) entry which is preliminary data.</text>
</comment>
<evidence type="ECO:0000256" key="5">
    <source>
        <dbReference type="ARBA" id="ARBA00022777"/>
    </source>
</evidence>
<dbReference type="InterPro" id="IPR001610">
    <property type="entry name" value="PAC"/>
</dbReference>
<dbReference type="InterPro" id="IPR035965">
    <property type="entry name" value="PAS-like_dom_sf"/>
</dbReference>
<dbReference type="InterPro" id="IPR052162">
    <property type="entry name" value="Sensor_kinase/Photoreceptor"/>
</dbReference>
<evidence type="ECO:0000256" key="4">
    <source>
        <dbReference type="ARBA" id="ARBA00022679"/>
    </source>
</evidence>
<dbReference type="PANTHER" id="PTHR43304">
    <property type="entry name" value="PHYTOCHROME-LIKE PROTEIN CPH1"/>
    <property type="match status" value="1"/>
</dbReference>
<gene>
    <name evidence="7" type="ORF">KK488_05575</name>
</gene>
<dbReference type="Gene3D" id="3.30.450.20">
    <property type="entry name" value="PAS domain"/>
    <property type="match status" value="1"/>
</dbReference>
<dbReference type="CDD" id="cd00130">
    <property type="entry name" value="PAS"/>
    <property type="match status" value="1"/>
</dbReference>
<name>A0A9X1DAK4_9SPHN</name>
<dbReference type="Pfam" id="PF08447">
    <property type="entry name" value="PAS_3"/>
    <property type="match status" value="1"/>
</dbReference>
<sequence length="160" mass="17921">MTAIASLPLTHSWPIYEATLRLPLGHLLAEVDEPDAPPLAEDPFAAQGIGIWQCDLQTNRLNWTPAVYNLFGIPVGMEVHRALAVSLYVQESRSAMEELRAYAIRHRRGFTLDAQIRRPDGDLRWMRLSAIPVMEGRKVVRLCGTKQDVTVEYDGPGRSA</sequence>
<dbReference type="GO" id="GO:0004673">
    <property type="term" value="F:protein histidine kinase activity"/>
    <property type="evidence" value="ECO:0007669"/>
    <property type="project" value="UniProtKB-EC"/>
</dbReference>
<evidence type="ECO:0000313" key="7">
    <source>
        <dbReference type="EMBL" id="MBT2186414.1"/>
    </source>
</evidence>
<reference evidence="7" key="1">
    <citation type="submission" date="2021-05" db="EMBL/GenBank/DDBJ databases">
        <title>Genome of Sphingobium sp. strain.</title>
        <authorList>
            <person name="Fan R."/>
        </authorList>
    </citation>
    <scope>NUCLEOTIDE SEQUENCE</scope>
    <source>
        <strain evidence="7">H33</strain>
    </source>
</reference>
<keyword evidence="5" id="KW-0418">Kinase</keyword>
<dbReference type="SMART" id="SM00086">
    <property type="entry name" value="PAC"/>
    <property type="match status" value="1"/>
</dbReference>
<comment type="catalytic activity">
    <reaction evidence="1">
        <text>ATP + protein L-histidine = ADP + protein N-phospho-L-histidine.</text>
        <dbReference type="EC" id="2.7.13.3"/>
    </reaction>
</comment>
<accession>A0A9X1DAK4</accession>
<dbReference type="InterPro" id="IPR000014">
    <property type="entry name" value="PAS"/>
</dbReference>
<evidence type="ECO:0000259" key="6">
    <source>
        <dbReference type="Pfam" id="PF08447"/>
    </source>
</evidence>
<dbReference type="Proteomes" id="UP001138757">
    <property type="component" value="Unassembled WGS sequence"/>
</dbReference>
<evidence type="ECO:0000256" key="3">
    <source>
        <dbReference type="ARBA" id="ARBA00022553"/>
    </source>
</evidence>
<evidence type="ECO:0000256" key="1">
    <source>
        <dbReference type="ARBA" id="ARBA00000085"/>
    </source>
</evidence>